<dbReference type="PANTHER" id="PTHR48041:SF139">
    <property type="entry name" value="PROTEIN SCARLET"/>
    <property type="match status" value="1"/>
</dbReference>
<feature type="domain" description="ABC transporter" evidence="9">
    <location>
        <begin position="242"/>
        <end position="489"/>
    </location>
</feature>
<accession>A0AAP2DLS9</accession>
<keyword evidence="4" id="KW-0547">Nucleotide-binding</keyword>
<keyword evidence="6 8" id="KW-1133">Transmembrane helix</keyword>
<dbReference type="PROSITE" id="PS00211">
    <property type="entry name" value="ABC_TRANSPORTER_1"/>
    <property type="match status" value="1"/>
</dbReference>
<dbReference type="EMBL" id="JAHESF010000004">
    <property type="protein sequence ID" value="MBT1696314.1"/>
    <property type="molecule type" value="Genomic_DNA"/>
</dbReference>
<keyword evidence="5 10" id="KW-0067">ATP-binding</keyword>
<dbReference type="GO" id="GO:0016020">
    <property type="term" value="C:membrane"/>
    <property type="evidence" value="ECO:0007669"/>
    <property type="project" value="UniProtKB-SubCell"/>
</dbReference>
<comment type="caution">
    <text evidence="10">The sequence shown here is derived from an EMBL/GenBank/DDBJ whole genome shotgun (WGS) entry which is preliminary data.</text>
</comment>
<dbReference type="InterPro" id="IPR017871">
    <property type="entry name" value="ABC_transporter-like_CS"/>
</dbReference>
<evidence type="ECO:0000256" key="6">
    <source>
        <dbReference type="ARBA" id="ARBA00022989"/>
    </source>
</evidence>
<dbReference type="InterPro" id="IPR013525">
    <property type="entry name" value="ABC2_TM"/>
</dbReference>
<dbReference type="Pfam" id="PF05099">
    <property type="entry name" value="TerB"/>
    <property type="match status" value="1"/>
</dbReference>
<dbReference type="RefSeq" id="WP_254161518.1">
    <property type="nucleotide sequence ID" value="NZ_JAHESF010000004.1"/>
</dbReference>
<evidence type="ECO:0000256" key="7">
    <source>
        <dbReference type="ARBA" id="ARBA00023136"/>
    </source>
</evidence>
<dbReference type="SUPFAM" id="SSF52540">
    <property type="entry name" value="P-loop containing nucleoside triphosphate hydrolases"/>
    <property type="match status" value="1"/>
</dbReference>
<name>A0AAP2DLS9_9BACT</name>
<feature type="transmembrane region" description="Helical" evidence="8">
    <location>
        <begin position="622"/>
        <end position="643"/>
    </location>
</feature>
<feature type="transmembrane region" description="Helical" evidence="8">
    <location>
        <begin position="727"/>
        <end position="748"/>
    </location>
</feature>
<comment type="subcellular location">
    <subcellularLocation>
        <location evidence="1">Membrane</location>
        <topology evidence="1">Multi-pass membrane protein</topology>
    </subcellularLocation>
</comment>
<keyword evidence="2" id="KW-0813">Transport</keyword>
<evidence type="ECO:0000256" key="5">
    <source>
        <dbReference type="ARBA" id="ARBA00022840"/>
    </source>
</evidence>
<evidence type="ECO:0000313" key="11">
    <source>
        <dbReference type="Proteomes" id="UP001319200"/>
    </source>
</evidence>
<evidence type="ECO:0000256" key="2">
    <source>
        <dbReference type="ARBA" id="ARBA00022448"/>
    </source>
</evidence>
<dbReference type="Pfam" id="PF00005">
    <property type="entry name" value="ABC_tran"/>
    <property type="match status" value="1"/>
</dbReference>
<dbReference type="PROSITE" id="PS50893">
    <property type="entry name" value="ABC_TRANSPORTER_2"/>
    <property type="match status" value="1"/>
</dbReference>
<keyword evidence="3 8" id="KW-0812">Transmembrane</keyword>
<keyword evidence="7 8" id="KW-0472">Membrane</keyword>
<dbReference type="Pfam" id="PF01061">
    <property type="entry name" value="ABC2_membrane"/>
    <property type="match status" value="1"/>
</dbReference>
<evidence type="ECO:0000256" key="4">
    <source>
        <dbReference type="ARBA" id="ARBA00022741"/>
    </source>
</evidence>
<dbReference type="InterPro" id="IPR050352">
    <property type="entry name" value="ABCG_transporters"/>
</dbReference>
<evidence type="ECO:0000313" key="10">
    <source>
        <dbReference type="EMBL" id="MBT1696314.1"/>
    </source>
</evidence>
<dbReference type="PANTHER" id="PTHR48041">
    <property type="entry name" value="ABC TRANSPORTER G FAMILY MEMBER 28"/>
    <property type="match status" value="1"/>
</dbReference>
<evidence type="ECO:0000256" key="1">
    <source>
        <dbReference type="ARBA" id="ARBA00004141"/>
    </source>
</evidence>
<dbReference type="Gene3D" id="1.10.3680.10">
    <property type="entry name" value="TerB-like"/>
    <property type="match status" value="1"/>
</dbReference>
<dbReference type="SUPFAM" id="SSF158682">
    <property type="entry name" value="TerB-like"/>
    <property type="match status" value="1"/>
</dbReference>
<dbReference type="InterPro" id="IPR027417">
    <property type="entry name" value="P-loop_NTPase"/>
</dbReference>
<dbReference type="InterPro" id="IPR007791">
    <property type="entry name" value="DjlA_N"/>
</dbReference>
<evidence type="ECO:0000259" key="9">
    <source>
        <dbReference type="PROSITE" id="PS50893"/>
    </source>
</evidence>
<protein>
    <submittedName>
        <fullName evidence="10">ATP-binding cassette domain-containing protein</fullName>
    </submittedName>
</protein>
<dbReference type="InterPro" id="IPR003593">
    <property type="entry name" value="AAA+_ATPase"/>
</dbReference>
<dbReference type="Pfam" id="PF19055">
    <property type="entry name" value="ABC2_membrane_7"/>
    <property type="match status" value="1"/>
</dbReference>
<organism evidence="10 11">
    <name type="scientific">Chryseosolibacter histidini</name>
    <dbReference type="NCBI Taxonomy" id="2782349"/>
    <lineage>
        <taxon>Bacteria</taxon>
        <taxon>Pseudomonadati</taxon>
        <taxon>Bacteroidota</taxon>
        <taxon>Cytophagia</taxon>
        <taxon>Cytophagales</taxon>
        <taxon>Chryseotaleaceae</taxon>
        <taxon>Chryseosolibacter</taxon>
    </lineage>
</organism>
<dbReference type="GO" id="GO:0005524">
    <property type="term" value="F:ATP binding"/>
    <property type="evidence" value="ECO:0007669"/>
    <property type="project" value="UniProtKB-KW"/>
</dbReference>
<feature type="transmembrane region" description="Helical" evidence="8">
    <location>
        <begin position="695"/>
        <end position="715"/>
    </location>
</feature>
<dbReference type="AlphaFoldDB" id="A0AAP2DLS9"/>
<feature type="transmembrane region" description="Helical" evidence="8">
    <location>
        <begin position="663"/>
        <end position="689"/>
    </location>
</feature>
<proteinExistence type="predicted"/>
<reference evidence="10 11" key="1">
    <citation type="submission" date="2021-05" db="EMBL/GenBank/DDBJ databases">
        <title>A Polyphasic approach of four new species of the genus Ohtaekwangia: Ohtaekwangia histidinii sp. nov., Ohtaekwangia cretensis sp. nov., Ohtaekwangia indiensis sp. nov., Ohtaekwangia reichenbachii sp. nov. from diverse environment.</title>
        <authorList>
            <person name="Octaviana S."/>
        </authorList>
    </citation>
    <scope>NUCLEOTIDE SEQUENCE [LARGE SCALE GENOMIC DNA]</scope>
    <source>
        <strain evidence="10 11">PWU4</strain>
    </source>
</reference>
<dbReference type="Gene3D" id="3.40.50.300">
    <property type="entry name" value="P-loop containing nucleotide triphosphate hydrolases"/>
    <property type="match status" value="1"/>
</dbReference>
<feature type="transmembrane region" description="Helical" evidence="8">
    <location>
        <begin position="985"/>
        <end position="1005"/>
    </location>
</feature>
<dbReference type="InterPro" id="IPR003439">
    <property type="entry name" value="ABC_transporter-like_ATP-bd"/>
</dbReference>
<dbReference type="SMART" id="SM00382">
    <property type="entry name" value="AAA"/>
    <property type="match status" value="1"/>
</dbReference>
<evidence type="ECO:0000256" key="8">
    <source>
        <dbReference type="SAM" id="Phobius"/>
    </source>
</evidence>
<dbReference type="GO" id="GO:0140359">
    <property type="term" value="F:ABC-type transporter activity"/>
    <property type="evidence" value="ECO:0007669"/>
    <property type="project" value="InterPro"/>
</dbReference>
<sequence>MSEEILKALTQLFAIITKQDGGVTAKERQYVITFFQTELDQDSVKEYLDLYDQFSGYGKADEDDGRTKLTSVKDSVKTLGICKKINKTLTQKQKVVVLIKLLELVGSDKNFSPQRREIINTVSTVFNIIKDEYDLIESFVIGDQAGTLNFSDILLVNAAEKAGDEKVHKHVHGHIHGDLIFMRVQSVEMYFTKYLGDELNLLNGFTMQMNRVYLFSHGSTIKTQAGDALYYSDIVANFNEELKTTKLSFNATIDELKFPNGGIGLRNVKIAEGPGKLIGIMGASGAGKTTLLMVLAGLVEPTQGQILINGFDLHKQKDKIHGVIGYVSQDDLLIEELTVYENLYYNAKLCFANFTEQQLHERVMQVLENLGLDQRKDLRVGNALDKTISGGQRKRLNIALELIREPAILFLDEPTSGLSSRDSENVIDLLKELSLKGKLIFVVIHQPSSDIYKMFDKMVIMDTGGYPAYYGPPVEAVTYFKKSTLQVDANRGQCETCGNVNPEQIFNIIEAKVVDEYGQPTSKRKITPPQWYDLYKERFKITSVEDVREEPPHSLNLPNKARQTWIFTVRDTLSKLSNKQYLLINLLEGPMLALILALIIKYKSAPGGHEYLFRFNENMPAFMLMSIIVALFMGLTVSAEEIIRDRKILKRESFLNLSWNSYLLSKLIILFALSAIQTFSFVLLGNLILEVEWSMLLPFWFVLFTTSCMANVLGLNISSAFNSAVTVYVLIPLLLIPQMILSGLLFSFDKLNNVISTKGKVPVVADMMASRWAYEAMAVYQFKYNSYEEPYFDLDKIEAQSDFRSSFLVDELDKRRKTIAENITEKGDSVREGLQQRLSIIQTTIQGDFFKKGLEGIDLATPWTLEKFTPAFDKKLEAYFNGYRKFYQDIYNKAVATREKLIVFKEADKDAEYDLNYYKNHYHNESLADLVTNVSEKNRIIEYNGKLVQQINPIFLDPQPGNLLDYRAHFFAPRKNLLGAMISTYWFNVLMIWIMTLVLYVTLYFELLKKLVNSFGNMPGKMSLPKVGLPKKK</sequence>
<dbReference type="Proteomes" id="UP001319200">
    <property type="component" value="Unassembled WGS sequence"/>
</dbReference>
<gene>
    <name evidence="10" type="ORF">KK083_05470</name>
</gene>
<keyword evidence="11" id="KW-1185">Reference proteome</keyword>
<evidence type="ECO:0000256" key="3">
    <source>
        <dbReference type="ARBA" id="ARBA00022692"/>
    </source>
</evidence>
<dbReference type="InterPro" id="IPR043926">
    <property type="entry name" value="ABCG_dom"/>
</dbReference>
<dbReference type="GO" id="GO:0016887">
    <property type="term" value="F:ATP hydrolysis activity"/>
    <property type="evidence" value="ECO:0007669"/>
    <property type="project" value="InterPro"/>
</dbReference>
<dbReference type="InterPro" id="IPR029024">
    <property type="entry name" value="TerB-like"/>
</dbReference>